<evidence type="ECO:0000256" key="13">
    <source>
        <dbReference type="ARBA" id="ARBA00083306"/>
    </source>
</evidence>
<feature type="chain" id="PRO_5013045760" description="4-hydroxy-3-methylbut-2-en-1-yl diphosphate synthase (ferredoxin), chloroplastic" evidence="14">
    <location>
        <begin position="26"/>
        <end position="686"/>
    </location>
</feature>
<organism evidence="17 18">
    <name type="scientific">Babesia microti (strain RI)</name>
    <dbReference type="NCBI Taxonomy" id="1133968"/>
    <lineage>
        <taxon>Eukaryota</taxon>
        <taxon>Sar</taxon>
        <taxon>Alveolata</taxon>
        <taxon>Apicomplexa</taxon>
        <taxon>Aconoidasida</taxon>
        <taxon>Piroplasmida</taxon>
        <taxon>Babesiidae</taxon>
        <taxon>Babesia</taxon>
    </lineage>
</organism>
<protein>
    <recommendedName>
        <fullName evidence="12">4-hydroxy-3-methylbut-2-en-1-yl diphosphate synthase (ferredoxin), chloroplastic</fullName>
        <ecNumber evidence="11">1.17.7.1</ecNumber>
    </recommendedName>
    <alternativeName>
        <fullName evidence="13">1-hydroxy-2-methyl-2-(E)-butenyl 4-diphosphate synthase</fullName>
    </alternativeName>
</protein>
<comment type="cofactor">
    <cofactor evidence="1">
        <name>[4Fe-4S] cluster</name>
        <dbReference type="ChEBI" id="CHEBI:49883"/>
    </cofactor>
</comment>
<evidence type="ECO:0000256" key="14">
    <source>
        <dbReference type="SAM" id="SignalP"/>
    </source>
</evidence>
<dbReference type="GO" id="GO:0019288">
    <property type="term" value="P:isopentenyl diphosphate biosynthetic process, methylerythritol 4-phosphate pathway"/>
    <property type="evidence" value="ECO:0007669"/>
    <property type="project" value="TreeGrafter"/>
</dbReference>
<evidence type="ECO:0000259" key="16">
    <source>
        <dbReference type="Pfam" id="PF26540"/>
    </source>
</evidence>
<dbReference type="Gene3D" id="3.20.20.20">
    <property type="entry name" value="Dihydropteroate synthase-like"/>
    <property type="match status" value="1"/>
</dbReference>
<dbReference type="OrthoDB" id="429167at2759"/>
<dbReference type="AlphaFoldDB" id="A0A1R4ABJ8"/>
<dbReference type="NCBIfam" id="TIGR00612">
    <property type="entry name" value="ispG_gcpE"/>
    <property type="match status" value="1"/>
</dbReference>
<reference evidence="17 18" key="3">
    <citation type="journal article" date="2016" name="Sci. Rep.">
        <title>Genome-wide diversity and gene expression profiling of Babesia microti isolates identify polymorphic genes that mediate host-pathogen interactions.</title>
        <authorList>
            <person name="Silva J.C."/>
            <person name="Cornillot E."/>
            <person name="McCracken C."/>
            <person name="Usmani-Brown S."/>
            <person name="Dwivedi A."/>
            <person name="Ifeonu O.O."/>
            <person name="Crabtree J."/>
            <person name="Gotia H.T."/>
            <person name="Virji A.Z."/>
            <person name="Reynes C."/>
            <person name="Colinge J."/>
            <person name="Kumar V."/>
            <person name="Lawres L."/>
            <person name="Pazzi J.E."/>
            <person name="Pablo J.V."/>
            <person name="Hung C."/>
            <person name="Brancato J."/>
            <person name="Kumari P."/>
            <person name="Orvis J."/>
            <person name="Tretina K."/>
            <person name="Chibucos M."/>
            <person name="Ott S."/>
            <person name="Sadzewicz L."/>
            <person name="Sengamalay N."/>
            <person name="Shetty A.C."/>
            <person name="Su Q."/>
            <person name="Tallon L."/>
            <person name="Fraser C.M."/>
            <person name="Frutos R."/>
            <person name="Molina D.M."/>
            <person name="Krause P.J."/>
            <person name="Ben Mamoun C."/>
        </authorList>
    </citation>
    <scope>NUCLEOTIDE SEQUENCE [LARGE SCALE GENOMIC DNA]</scope>
    <source>
        <strain evidence="17 18">RI</strain>
    </source>
</reference>
<dbReference type="GO" id="GO:0005506">
    <property type="term" value="F:iron ion binding"/>
    <property type="evidence" value="ECO:0007669"/>
    <property type="project" value="InterPro"/>
</dbReference>
<dbReference type="PANTHER" id="PTHR30454:SF0">
    <property type="entry name" value="4-HYDROXY-3-METHYLBUT-2-EN-1-YL DIPHOSPHATE SYNTHASE (FERREDOXIN), CHLOROPLASTIC"/>
    <property type="match status" value="1"/>
</dbReference>
<evidence type="ECO:0000313" key="18">
    <source>
        <dbReference type="Proteomes" id="UP000002899"/>
    </source>
</evidence>
<name>A0A1R4ABJ8_BABMR</name>
<dbReference type="VEuPathDB" id="PiroplasmaDB:BMR1_03g01825"/>
<evidence type="ECO:0000256" key="8">
    <source>
        <dbReference type="ARBA" id="ARBA00051119"/>
    </source>
</evidence>
<dbReference type="Pfam" id="PF26540">
    <property type="entry name" value="GcpE_C"/>
    <property type="match status" value="1"/>
</dbReference>
<dbReference type="HAMAP" id="MF_00159">
    <property type="entry name" value="IspG"/>
    <property type="match status" value="1"/>
</dbReference>
<dbReference type="InterPro" id="IPR058579">
    <property type="entry name" value="IspG_C"/>
</dbReference>
<dbReference type="InterPro" id="IPR011005">
    <property type="entry name" value="Dihydropteroate_synth-like_sf"/>
</dbReference>
<reference evidence="17 18" key="2">
    <citation type="journal article" date="2013" name="PLoS ONE">
        <title>Whole genome mapping and re-organization of the nuclear and mitochondrial genomes of Babesia microti isolates.</title>
        <authorList>
            <person name="Cornillot E."/>
            <person name="Dassouli A."/>
            <person name="Garg A."/>
            <person name="Pachikara N."/>
            <person name="Randazzo S."/>
            <person name="Depoix D."/>
            <person name="Carcy B."/>
            <person name="Delbecq S."/>
            <person name="Frutos R."/>
            <person name="Silva J.C."/>
            <person name="Sutton R."/>
            <person name="Krause P.J."/>
            <person name="Mamoun C.B."/>
        </authorList>
    </citation>
    <scope>NUCLEOTIDE SEQUENCE [LARGE SCALE GENOMIC DNA]</scope>
    <source>
        <strain evidence="17 18">RI</strain>
    </source>
</reference>
<evidence type="ECO:0000256" key="1">
    <source>
        <dbReference type="ARBA" id="ARBA00001966"/>
    </source>
</evidence>
<dbReference type="Proteomes" id="UP000002899">
    <property type="component" value="Chromosome III"/>
</dbReference>
<feature type="signal peptide" evidence="14">
    <location>
        <begin position="1"/>
        <end position="25"/>
    </location>
</feature>
<dbReference type="InterPro" id="IPR017178">
    <property type="entry name" value="IspG_atypical"/>
</dbReference>
<comment type="similarity">
    <text evidence="10">Belongs to the IspG family.</text>
</comment>
<dbReference type="InterPro" id="IPR045854">
    <property type="entry name" value="NO2/SO3_Rdtase_4Fe4S_sf"/>
</dbReference>
<dbReference type="Pfam" id="PF04551">
    <property type="entry name" value="GcpE"/>
    <property type="match status" value="1"/>
</dbReference>
<comment type="pathway">
    <text evidence="9">Isoprenoid biosynthesis; isopentenyl diphosphate biosynthesis via DXP pathway; isopentenyl diphosphate from 1-deoxy-D-xylulose 5-phosphate: step 5/6.</text>
</comment>
<keyword evidence="7" id="KW-0414">Isoprene biosynthesis</keyword>
<dbReference type="GO" id="GO:0046429">
    <property type="term" value="F:4-hydroxy-3-methylbut-2-en-1-yl diphosphate synthase activity (ferredoxin)"/>
    <property type="evidence" value="ECO:0007669"/>
    <property type="project" value="UniProtKB-EC"/>
</dbReference>
<dbReference type="EC" id="1.17.7.1" evidence="11"/>
<comment type="catalytic activity">
    <reaction evidence="8">
        <text>(2E)-4-hydroxy-3-methylbut-2-enyl diphosphate + 2 oxidized [2Fe-2S]-[ferredoxin] + H2O = 2-C-methyl-D-erythritol 2,4-cyclic diphosphate + 2 reduced [2Fe-2S]-[ferredoxin] + H(+)</text>
        <dbReference type="Rhea" id="RHEA:26119"/>
        <dbReference type="Rhea" id="RHEA-COMP:10000"/>
        <dbReference type="Rhea" id="RHEA-COMP:10001"/>
        <dbReference type="ChEBI" id="CHEBI:15377"/>
        <dbReference type="ChEBI" id="CHEBI:15378"/>
        <dbReference type="ChEBI" id="CHEBI:33737"/>
        <dbReference type="ChEBI" id="CHEBI:33738"/>
        <dbReference type="ChEBI" id="CHEBI:58483"/>
        <dbReference type="ChEBI" id="CHEBI:128753"/>
        <dbReference type="EC" id="1.17.7.1"/>
    </reaction>
</comment>
<feature type="domain" description="IspG TIM-barrel" evidence="15">
    <location>
        <begin position="48"/>
        <end position="318"/>
    </location>
</feature>
<evidence type="ECO:0000256" key="4">
    <source>
        <dbReference type="ARBA" id="ARBA00023002"/>
    </source>
</evidence>
<reference evidence="17 18" key="1">
    <citation type="journal article" date="2012" name="Nucleic Acids Res.">
        <title>Sequencing of the smallest Apicomplexan genome from the human pathogen Babesia microti.</title>
        <authorList>
            <person name="Cornillot E."/>
            <person name="Hadj-Kaddour K."/>
            <person name="Dassouli A."/>
            <person name="Noel B."/>
            <person name="Ranwez V."/>
            <person name="Vacherie B."/>
            <person name="Augagneur Y."/>
            <person name="Bres V."/>
            <person name="Duclos A."/>
            <person name="Randazzo S."/>
            <person name="Carcy B."/>
            <person name="Debierre-Grockiego F."/>
            <person name="Delbecq S."/>
            <person name="Moubri-Menage K."/>
            <person name="Shams-Eldin H."/>
            <person name="Usmani-Brown S."/>
            <person name="Bringaud F."/>
            <person name="Wincker P."/>
            <person name="Vivares C.P."/>
            <person name="Schwarz R.T."/>
            <person name="Schetters T.P."/>
            <person name="Krause P.J."/>
            <person name="Gorenflot A."/>
            <person name="Berry V."/>
            <person name="Barbe V."/>
            <person name="Ben Mamoun C."/>
        </authorList>
    </citation>
    <scope>NUCLEOTIDE SEQUENCE [LARGE SCALE GENOMIC DNA]</scope>
    <source>
        <strain evidence="17 18">RI</strain>
    </source>
</reference>
<dbReference type="Gene3D" id="3.30.413.10">
    <property type="entry name" value="Sulfite Reductase Hemoprotein, domain 1"/>
    <property type="match status" value="1"/>
</dbReference>
<keyword evidence="14" id="KW-0732">Signal</keyword>
<feature type="domain" description="IspG C-terminal" evidence="16">
    <location>
        <begin position="589"/>
        <end position="676"/>
    </location>
</feature>
<gene>
    <name evidence="17" type="ORF">BMR1_03g01825</name>
</gene>
<accession>A0A1R4ABJ8</accession>
<dbReference type="FunFam" id="3.20.20.20:FF:000005">
    <property type="entry name" value="4-hydroxy-3-methylbut-2-en-1-yl diphosphate synthase (flavodoxin)"/>
    <property type="match status" value="1"/>
</dbReference>
<sequence>MPAYQLIALIFKLSTLFNFIALCRAYNVQFPLADKYCQSTVVYKRHPTRPVKIGNVTIGGNNPIAIQTMTSSDTANVPDTVDQILRCADAGASIVRLTVQSPREAKASHEIKDRLLAMNCHIPLVADIHFNPKIALLAADVFDKVRINPGNFTDGRKTWDNKVYNTEAEFLEGGERIRQDVAPLIEKCKRLGRAIRIGTNHGSLSSRILSYYGDTPRGMVESALEVAKICVEMDFHDIVFSMKSSNVNVMVHSYRLLASEMYKRGYNYPIHLGVTEAGLGTDGRIKSTLGIGLLLLDGLGDTIRMSLTEDPWHEIAPCKQLLNHISTLRTKKVEDFVEMHRDFTNIARRNLDYTQNKIGDNILNKDGTVAVSTPISEFADPINLYNSLGLELVNGIPRKTLNSADMIYIPSLNPHSLSYGRTFKELAEAGVSLLANYDDLIKYRIPQAIPLIDLDSPNLSTNFQCISDLNHRGHFAMRIRGNEDIHTFKQNSKLNPSFFVVDLPIDGDIISTHRRVMNIVCELELSQPIIFYIPRQLCGIIPITLAASAPLVDKMAEGLLLHIDSVSSSRKLALDILQGARMRSFKTDFVSCPSCGRTLFDIQDTTKKIKERMGHLPGVTIAVMGCIVNGIGEMGDADFGYVGGARGKVDLYKGKELVERSVPTEKSFDRLEQLIRESGRWVDPPG</sequence>
<evidence type="ECO:0000256" key="5">
    <source>
        <dbReference type="ARBA" id="ARBA00023004"/>
    </source>
</evidence>
<proteinExistence type="inferred from homology"/>
<keyword evidence="4 17" id="KW-0560">Oxidoreductase</keyword>
<dbReference type="PIRSF" id="PIRSF037336">
    <property type="entry name" value="IspG_like"/>
    <property type="match status" value="1"/>
</dbReference>
<dbReference type="PANTHER" id="PTHR30454">
    <property type="entry name" value="4-HYDROXY-3-METHYLBUT-2-EN-1-YL DIPHOSPHATE SYNTHASE"/>
    <property type="match status" value="1"/>
</dbReference>
<evidence type="ECO:0000256" key="11">
    <source>
        <dbReference type="ARBA" id="ARBA00067018"/>
    </source>
</evidence>
<evidence type="ECO:0000256" key="12">
    <source>
        <dbReference type="ARBA" id="ARBA00072132"/>
    </source>
</evidence>
<dbReference type="InterPro" id="IPR004588">
    <property type="entry name" value="IspG_bac-typ"/>
</dbReference>
<dbReference type="RefSeq" id="XP_021338553.1">
    <property type="nucleotide sequence ID" value="XM_021481981.1"/>
</dbReference>
<dbReference type="SUPFAM" id="SSF51717">
    <property type="entry name" value="Dihydropteroate synthetase-like"/>
    <property type="match status" value="1"/>
</dbReference>
<dbReference type="SUPFAM" id="SSF56014">
    <property type="entry name" value="Nitrite and sulphite reductase 4Fe-4S domain-like"/>
    <property type="match status" value="1"/>
</dbReference>
<keyword evidence="5" id="KW-0408">Iron</keyword>
<evidence type="ECO:0000313" key="17">
    <source>
        <dbReference type="EMBL" id="SJK86392.1"/>
    </source>
</evidence>
<evidence type="ECO:0000256" key="7">
    <source>
        <dbReference type="ARBA" id="ARBA00023229"/>
    </source>
</evidence>
<evidence type="ECO:0000256" key="9">
    <source>
        <dbReference type="ARBA" id="ARBA00060620"/>
    </source>
</evidence>
<dbReference type="InterPro" id="IPR058578">
    <property type="entry name" value="IspG_TIM"/>
</dbReference>
<keyword evidence="2" id="KW-0004">4Fe-4S</keyword>
<keyword evidence="6" id="KW-0411">Iron-sulfur</keyword>
<evidence type="ECO:0000259" key="15">
    <source>
        <dbReference type="Pfam" id="PF04551"/>
    </source>
</evidence>
<evidence type="ECO:0000256" key="3">
    <source>
        <dbReference type="ARBA" id="ARBA00022723"/>
    </source>
</evidence>
<dbReference type="FunFam" id="3.30.413.10:FF:000006">
    <property type="entry name" value="4-hydroxy-3-methylbut-2-en-1-yl diphosphate synthase (flavodoxin)"/>
    <property type="match status" value="1"/>
</dbReference>
<evidence type="ECO:0000256" key="2">
    <source>
        <dbReference type="ARBA" id="ARBA00022485"/>
    </source>
</evidence>
<dbReference type="EMBL" id="LN871598">
    <property type="protein sequence ID" value="SJK86392.1"/>
    <property type="molecule type" value="Genomic_DNA"/>
</dbReference>
<dbReference type="GeneID" id="24425006"/>
<keyword evidence="18" id="KW-1185">Reference proteome</keyword>
<dbReference type="GO" id="GO:0051539">
    <property type="term" value="F:4 iron, 4 sulfur cluster binding"/>
    <property type="evidence" value="ECO:0007669"/>
    <property type="project" value="UniProtKB-KW"/>
</dbReference>
<dbReference type="GO" id="GO:0016114">
    <property type="term" value="P:terpenoid biosynthetic process"/>
    <property type="evidence" value="ECO:0007669"/>
    <property type="project" value="InterPro"/>
</dbReference>
<evidence type="ECO:0000256" key="6">
    <source>
        <dbReference type="ARBA" id="ARBA00023014"/>
    </source>
</evidence>
<evidence type="ECO:0000256" key="10">
    <source>
        <dbReference type="ARBA" id="ARBA00061554"/>
    </source>
</evidence>
<dbReference type="KEGG" id="bmic:BMR1_03g01825"/>
<keyword evidence="3" id="KW-0479">Metal-binding</keyword>